<keyword evidence="2" id="KW-1185">Reference proteome</keyword>
<dbReference type="STRING" id="685588.A0A067S5U6"/>
<reference evidence="2" key="1">
    <citation type="journal article" date="2014" name="Proc. Natl. Acad. Sci. U.S.A.">
        <title>Extensive sampling of basidiomycete genomes demonstrates inadequacy of the white-rot/brown-rot paradigm for wood decay fungi.</title>
        <authorList>
            <person name="Riley R."/>
            <person name="Salamov A.A."/>
            <person name="Brown D.W."/>
            <person name="Nagy L.G."/>
            <person name="Floudas D."/>
            <person name="Held B.W."/>
            <person name="Levasseur A."/>
            <person name="Lombard V."/>
            <person name="Morin E."/>
            <person name="Otillar R."/>
            <person name="Lindquist E.A."/>
            <person name="Sun H."/>
            <person name="LaButti K.M."/>
            <person name="Schmutz J."/>
            <person name="Jabbour D."/>
            <person name="Luo H."/>
            <person name="Baker S.E."/>
            <person name="Pisabarro A.G."/>
            <person name="Walton J.D."/>
            <person name="Blanchette R.A."/>
            <person name="Henrissat B."/>
            <person name="Martin F."/>
            <person name="Cullen D."/>
            <person name="Hibbett D.S."/>
            <person name="Grigoriev I.V."/>
        </authorList>
    </citation>
    <scope>NUCLEOTIDE SEQUENCE [LARGE SCALE GENOMIC DNA]</scope>
    <source>
        <strain evidence="2">CBS 339.88</strain>
    </source>
</reference>
<dbReference type="AlphaFoldDB" id="A0A067S5U6"/>
<dbReference type="Proteomes" id="UP000027222">
    <property type="component" value="Unassembled WGS sequence"/>
</dbReference>
<feature type="non-terminal residue" evidence="1">
    <location>
        <position position="1"/>
    </location>
</feature>
<dbReference type="HOGENOM" id="CLU_119149_0_0_1"/>
<organism evidence="1 2">
    <name type="scientific">Galerina marginata (strain CBS 339.88)</name>
    <dbReference type="NCBI Taxonomy" id="685588"/>
    <lineage>
        <taxon>Eukaryota</taxon>
        <taxon>Fungi</taxon>
        <taxon>Dikarya</taxon>
        <taxon>Basidiomycota</taxon>
        <taxon>Agaricomycotina</taxon>
        <taxon>Agaricomycetes</taxon>
        <taxon>Agaricomycetidae</taxon>
        <taxon>Agaricales</taxon>
        <taxon>Agaricineae</taxon>
        <taxon>Strophariaceae</taxon>
        <taxon>Galerina</taxon>
    </lineage>
</organism>
<dbReference type="EMBL" id="KL142468">
    <property type="protein sequence ID" value="KDR65247.1"/>
    <property type="molecule type" value="Genomic_DNA"/>
</dbReference>
<proteinExistence type="predicted"/>
<sequence length="147" mass="16988">LPMSPSSFTLPLKIHILDRLTHVQLLLPWNLSPLQSSRFSLEYLLLPPRSALEAFIRQVSCYTFLSGFRLPWPPSCCLDELTPFVVSDEREFRHLNLAFGSSRIASSAYQKWPTRNSQSPSGPIKRRLVLTYLKFENRLRLFQPQGL</sequence>
<accession>A0A067S5U6</accession>
<protein>
    <submittedName>
        <fullName evidence="1">Uncharacterized protein</fullName>
    </submittedName>
</protein>
<gene>
    <name evidence="1" type="ORF">GALMADRAFT_82099</name>
</gene>
<dbReference type="OrthoDB" id="4381806at2759"/>
<evidence type="ECO:0000313" key="1">
    <source>
        <dbReference type="EMBL" id="KDR65247.1"/>
    </source>
</evidence>
<name>A0A067S5U6_GALM3</name>
<evidence type="ECO:0000313" key="2">
    <source>
        <dbReference type="Proteomes" id="UP000027222"/>
    </source>
</evidence>